<dbReference type="NCBIfam" id="TIGR02532">
    <property type="entry name" value="IV_pilin_GFxxxE"/>
    <property type="match status" value="1"/>
</dbReference>
<dbReference type="HOGENOM" id="CLU_1486723_0_0_3"/>
<dbReference type="EMBL" id="CP003495">
    <property type="protein sequence ID" value="AFY28582.1"/>
    <property type="molecule type" value="Genomic_DNA"/>
</dbReference>
<evidence type="ECO:0000313" key="2">
    <source>
        <dbReference type="EMBL" id="AFY28582.1"/>
    </source>
</evidence>
<keyword evidence="1" id="KW-0472">Membrane</keyword>
<dbReference type="Gene3D" id="3.30.700.10">
    <property type="entry name" value="Glycoprotein, Type 4 Pilin"/>
    <property type="match status" value="1"/>
</dbReference>
<dbReference type="InterPro" id="IPR012902">
    <property type="entry name" value="N_methyl_site"/>
</dbReference>
<organism evidence="2 3">
    <name type="scientific">Cyanobium gracile (strain ATCC 27147 / PCC 6307)</name>
    <dbReference type="NCBI Taxonomy" id="292564"/>
    <lineage>
        <taxon>Bacteria</taxon>
        <taxon>Bacillati</taxon>
        <taxon>Cyanobacteriota</taxon>
        <taxon>Cyanophyceae</taxon>
        <taxon>Synechococcales</taxon>
        <taxon>Prochlorococcaceae</taxon>
        <taxon>Cyanobium</taxon>
    </lineage>
</organism>
<gene>
    <name evidence="2" type="ordered locus">Cyagr_1414</name>
</gene>
<sequence length="181" mass="19118">MKHSSSYTNSKGFSMLELMIAVAVISILAAIGLSSFLSSYTDRRLRLAAIELSTALATAREIANKELPGTNSCRIVQTLTASTATITSTAQDCSGSPIETPLPSANLKDISGLTNLTVDANRTFTFIYGGLSTNGTDTEQTVRLSESSTTTSYCINLTLPSSIVRIGSAQGTSACNYQRTI</sequence>
<dbReference type="InterPro" id="IPR045584">
    <property type="entry name" value="Pilin-like"/>
</dbReference>
<dbReference type="AlphaFoldDB" id="K9P5A1"/>
<dbReference type="KEGG" id="cgc:Cyagr_1414"/>
<feature type="transmembrane region" description="Helical" evidence="1">
    <location>
        <begin position="12"/>
        <end position="37"/>
    </location>
</feature>
<accession>K9P5A1</accession>
<dbReference type="Pfam" id="PF07963">
    <property type="entry name" value="N_methyl"/>
    <property type="match status" value="1"/>
</dbReference>
<dbReference type="STRING" id="292564.Cyagr_1414"/>
<dbReference type="Proteomes" id="UP000010388">
    <property type="component" value="Chromosome"/>
</dbReference>
<keyword evidence="1" id="KW-0812">Transmembrane</keyword>
<dbReference type="eggNOG" id="COG4970">
    <property type="taxonomic scope" value="Bacteria"/>
</dbReference>
<reference evidence="3" key="1">
    <citation type="journal article" date="2013" name="Proc. Natl. Acad. Sci. U.S.A.">
        <title>Improving the coverage of the cyanobacterial phylum using diversity-driven genome sequencing.</title>
        <authorList>
            <person name="Shih P.M."/>
            <person name="Wu D."/>
            <person name="Latifi A."/>
            <person name="Axen S.D."/>
            <person name="Fewer D.P."/>
            <person name="Talla E."/>
            <person name="Calteau A."/>
            <person name="Cai F."/>
            <person name="Tandeau de Marsac N."/>
            <person name="Rippka R."/>
            <person name="Herdman M."/>
            <person name="Sivonen K."/>
            <person name="Coursin T."/>
            <person name="Laurent T."/>
            <person name="Goodwin L."/>
            <person name="Nolan M."/>
            <person name="Davenport K.W."/>
            <person name="Han C.S."/>
            <person name="Rubin E.M."/>
            <person name="Eisen J.A."/>
            <person name="Woyke T."/>
            <person name="Gugger M."/>
            <person name="Kerfeld C.A."/>
        </authorList>
    </citation>
    <scope>NUCLEOTIDE SEQUENCE [LARGE SCALE GENOMIC DNA]</scope>
    <source>
        <strain evidence="3">ATCC 27147 / PCC 6307</strain>
    </source>
</reference>
<dbReference type="SUPFAM" id="SSF54523">
    <property type="entry name" value="Pili subunits"/>
    <property type="match status" value="1"/>
</dbReference>
<evidence type="ECO:0000256" key="1">
    <source>
        <dbReference type="SAM" id="Phobius"/>
    </source>
</evidence>
<name>K9P5A1_CYAGP</name>
<protein>
    <submittedName>
        <fullName evidence="2">Prepilin-type N-terminal cleavage/methylation domain-containing protein</fullName>
    </submittedName>
</protein>
<proteinExistence type="predicted"/>
<evidence type="ECO:0000313" key="3">
    <source>
        <dbReference type="Proteomes" id="UP000010388"/>
    </source>
</evidence>
<keyword evidence="1" id="KW-1133">Transmembrane helix</keyword>